<dbReference type="InterPro" id="IPR041079">
    <property type="entry name" value="Neuraminidase-like"/>
</dbReference>
<evidence type="ECO:0000313" key="3">
    <source>
        <dbReference type="EMBL" id="GJC90398.1"/>
    </source>
</evidence>
<evidence type="ECO:0000313" key="4">
    <source>
        <dbReference type="Proteomes" id="UP001055172"/>
    </source>
</evidence>
<name>A0AA37H2J0_9PEZI</name>
<feature type="domain" description="ABC toxin N-terminal" evidence="2">
    <location>
        <begin position="518"/>
        <end position="648"/>
    </location>
</feature>
<dbReference type="Pfam" id="PF20220">
    <property type="entry name" value="ABC_toxin_N"/>
    <property type="match status" value="1"/>
</dbReference>
<feature type="domain" description="Neuraminidase-like" evidence="1">
    <location>
        <begin position="678"/>
        <end position="832"/>
    </location>
</feature>
<gene>
    <name evidence="3" type="ORF">ColLi_13236</name>
</gene>
<evidence type="ECO:0000259" key="2">
    <source>
        <dbReference type="Pfam" id="PF20220"/>
    </source>
</evidence>
<reference evidence="3 4" key="1">
    <citation type="submission" date="2021-07" db="EMBL/GenBank/DDBJ databases">
        <title>Genome data of Colletotrichum spaethianum.</title>
        <authorList>
            <person name="Utami Y.D."/>
            <person name="Hiruma K."/>
        </authorList>
    </citation>
    <scope>NUCLEOTIDE SEQUENCE [LARGE SCALE GENOMIC DNA]</scope>
    <source>
        <strain evidence="3 4">MAFF 242679</strain>
    </source>
</reference>
<protein>
    <recommendedName>
        <fullName evidence="5">PA14 domain-containing protein</fullName>
    </recommendedName>
</protein>
<comment type="caution">
    <text evidence="3">The sequence shown here is derived from an EMBL/GenBank/DDBJ whole genome shotgun (WGS) entry which is preliminary data.</text>
</comment>
<keyword evidence="4" id="KW-1185">Reference proteome</keyword>
<dbReference type="Pfam" id="PF18413">
    <property type="entry name" value="Neuraminidase"/>
    <property type="match status" value="1"/>
</dbReference>
<proteinExistence type="predicted"/>
<evidence type="ECO:0008006" key="5">
    <source>
        <dbReference type="Google" id="ProtNLM"/>
    </source>
</evidence>
<organism evidence="3 4">
    <name type="scientific">Colletotrichum liriopes</name>
    <dbReference type="NCBI Taxonomy" id="708192"/>
    <lineage>
        <taxon>Eukaryota</taxon>
        <taxon>Fungi</taxon>
        <taxon>Dikarya</taxon>
        <taxon>Ascomycota</taxon>
        <taxon>Pezizomycotina</taxon>
        <taxon>Sordariomycetes</taxon>
        <taxon>Hypocreomycetidae</taxon>
        <taxon>Glomerellales</taxon>
        <taxon>Glomerellaceae</taxon>
        <taxon>Colletotrichum</taxon>
        <taxon>Colletotrichum spaethianum species complex</taxon>
    </lineage>
</organism>
<dbReference type="InterPro" id="IPR046839">
    <property type="entry name" value="ABC_toxin_N"/>
</dbReference>
<accession>A0AA37H2J0</accession>
<evidence type="ECO:0000259" key="1">
    <source>
        <dbReference type="Pfam" id="PF18413"/>
    </source>
</evidence>
<sequence length="1465" mass="162782">MEIPLRQYSSFCGIFAPDSADVFGSPLETLAAVKTWKTLSEAGWSLSQLLLCTKTLDKVVSQDKTHESHDLALGKEKAGLEFAAFNKECETVTDKEKLEEAWVAKYNELVQALRLHLLRQSIFDTVNADFSDMTASMTQLIMSDVAKVLWQGKMVAPMQMIQSIVQEIASSSAAVLSPVHVKQTDVSIEGAERDGDEVKVQAEAVDGKDASPTLQIAGFFLPKATGKYWFSLKMSSTKKEPVGAESGTLSRLLIDNTPILLDDKTPSAAVRLLSGQTYYFEFYNSHSADGLLWSTTPDSTGLEFPVSAIIDIATVQGAENAYSAIARITSTVGLAQLNLEELQFFAGILGSKVVDLDQMSLKEVAKLDVYRRIRDSLSLNSKVSPPLLDFFKWTARPDKTAAAAEGLVDEIVRVTGWTEFLVKDVLAAKYPSIDVQEQARILSSVDEFAALNTAMEAIGQVSPLGWSVEEAFKSAVPLMSKAELFDMALNTRERLQIKTDKAGKSRGLSTPALVRAYDRLRANQRTALIQYIIHNDALKKKARIVDSDSLFEYLLIDVNMGPTLQTSRIKQAISTVQLFVQRCFQGLEFMPGVSERTKVKVAADLKTKWVYMDKYTVWEANRKIFLYPENWIEPSLRDNKSEQFRAFESTIQQNNISFDAVSEAVRGYVFDVNTVANLDVQAYLWERRSQGCGRFHFFARTRTIPRQFFYRCMDLKKVGDRLTYWHPWTKLDLGTLPQSPDKDNTIPKAASGTYLIPTVVQGSLMLFVPEIMLKTKEVSSEKKPAESVQKMAEKTPDQLSTRVKYWEVKMAWTELRSGKWTPKVYSLDVLEVVEERPVEMAKRPTVEVPAQLDVQAFMAEVLQKAAEASKQPQAPARPGKQIPRLEHFRFSVRAREALNTVDASVNAVVDGVDSFSSTRKASFTNVVEDFLIIDVESCSEQQSQGLAVTATLLGQFEMRNSQLYLKSQASSGTSVSSSSSYSSSLLTTAAATTSTVPTNFGRLQWKNPGLPAYNLSKTVEAVSRVNGKNVRTRLVRRRDPMLFDPASDVADRVLTWTMSFDATQYSRPLGLVADVASLTAGPRTYFAQPPEKEPSADVQSYVFNETASYTLLDNPSAAELMQCAARSPTPEAILQKIALKTSDAETRLLFGKFRGDIFHELFAPNSLYSWELGVHMTILLMEKFLATQQFDLAILMARMIFDPTVNGSNPRDCWLFPPFMKDGLSLKSTRDLLEDMVPAAEGTGGGEFKHVSYHKVQVAEWQANPFNAHSIARGRPVTYMKRIVIKYIETLIAAGDQIFRQASLEAIPLALQRYIEASHLFGPAMRRVKRLGRRPTKAFNDILGKTNLFSNARVDLELELPFSCVRAAPGTVAAPPEHACQGLVGFVPSTYFGVPMNPKLLELRDLIDDRLFKIWSCLDINGNPLKLPLFDPPLDPGMLVSAQAAGDFANPHAQLPLPPTAPEGV</sequence>
<dbReference type="Proteomes" id="UP001055172">
    <property type="component" value="Unassembled WGS sequence"/>
</dbReference>
<dbReference type="EMBL" id="BPPX01000053">
    <property type="protein sequence ID" value="GJC90398.1"/>
    <property type="molecule type" value="Genomic_DNA"/>
</dbReference>